<organism evidence="1 2">
    <name type="scientific">Mucuna pruriens</name>
    <name type="common">Velvet bean</name>
    <name type="synonym">Dolichos pruriens</name>
    <dbReference type="NCBI Taxonomy" id="157652"/>
    <lineage>
        <taxon>Eukaryota</taxon>
        <taxon>Viridiplantae</taxon>
        <taxon>Streptophyta</taxon>
        <taxon>Embryophyta</taxon>
        <taxon>Tracheophyta</taxon>
        <taxon>Spermatophyta</taxon>
        <taxon>Magnoliopsida</taxon>
        <taxon>eudicotyledons</taxon>
        <taxon>Gunneridae</taxon>
        <taxon>Pentapetalae</taxon>
        <taxon>rosids</taxon>
        <taxon>fabids</taxon>
        <taxon>Fabales</taxon>
        <taxon>Fabaceae</taxon>
        <taxon>Papilionoideae</taxon>
        <taxon>50 kb inversion clade</taxon>
        <taxon>NPAAA clade</taxon>
        <taxon>indigoferoid/millettioid clade</taxon>
        <taxon>Phaseoleae</taxon>
        <taxon>Mucuna</taxon>
    </lineage>
</organism>
<proteinExistence type="predicted"/>
<feature type="non-terminal residue" evidence="1">
    <location>
        <position position="127"/>
    </location>
</feature>
<reference evidence="1" key="1">
    <citation type="submission" date="2018-05" db="EMBL/GenBank/DDBJ databases">
        <title>Draft genome of Mucuna pruriens seed.</title>
        <authorList>
            <person name="Nnadi N.E."/>
            <person name="Vos R."/>
            <person name="Hasami M.H."/>
            <person name="Devisetty U.K."/>
            <person name="Aguiy J.C."/>
        </authorList>
    </citation>
    <scope>NUCLEOTIDE SEQUENCE [LARGE SCALE GENOMIC DNA]</scope>
    <source>
        <strain evidence="1">JCA_2017</strain>
    </source>
</reference>
<protein>
    <recommendedName>
        <fullName evidence="3">Copia protein</fullName>
    </recommendedName>
</protein>
<dbReference type="AlphaFoldDB" id="A0A371FMU3"/>
<dbReference type="EMBL" id="QJKJ01008467">
    <property type="protein sequence ID" value="RDX79665.1"/>
    <property type="molecule type" value="Genomic_DNA"/>
</dbReference>
<sequence>MCYLKRTKGYMLTYRKSEGLKIIGYSDSDSAICQDSKRFILCVVDDIKRPLKIYFDNNSTILYSNNNRSSTKSKFVDIKFLISIEHIGTSFMLPNPLTKGLIPKVFHEYTAHMGVIPYDTLVEWEFI</sequence>
<evidence type="ECO:0008006" key="3">
    <source>
        <dbReference type="Google" id="ProtNLM"/>
    </source>
</evidence>
<evidence type="ECO:0000313" key="2">
    <source>
        <dbReference type="Proteomes" id="UP000257109"/>
    </source>
</evidence>
<name>A0A371FMU3_MUCPR</name>
<dbReference type="OrthoDB" id="1414623at2759"/>
<comment type="caution">
    <text evidence="1">The sequence shown here is derived from an EMBL/GenBank/DDBJ whole genome shotgun (WGS) entry which is preliminary data.</text>
</comment>
<keyword evidence="2" id="KW-1185">Reference proteome</keyword>
<dbReference type="Proteomes" id="UP000257109">
    <property type="component" value="Unassembled WGS sequence"/>
</dbReference>
<feature type="non-terminal residue" evidence="1">
    <location>
        <position position="1"/>
    </location>
</feature>
<accession>A0A371FMU3</accession>
<evidence type="ECO:0000313" key="1">
    <source>
        <dbReference type="EMBL" id="RDX79665.1"/>
    </source>
</evidence>
<gene>
    <name evidence="1" type="ORF">CR513_39881</name>
</gene>